<dbReference type="InterPro" id="IPR012722">
    <property type="entry name" value="Chap_CCT_zeta"/>
</dbReference>
<evidence type="ECO:0000313" key="8">
    <source>
        <dbReference type="EMBL" id="CAD8781141.1"/>
    </source>
</evidence>
<dbReference type="Pfam" id="PF00118">
    <property type="entry name" value="Cpn60_TCP1"/>
    <property type="match status" value="1"/>
</dbReference>
<keyword evidence="3" id="KW-0963">Cytoplasm</keyword>
<dbReference type="InterPro" id="IPR017998">
    <property type="entry name" value="Chaperone_TCP-1"/>
</dbReference>
<dbReference type="Gene3D" id="1.10.560.10">
    <property type="entry name" value="GroEL-like equatorial domain"/>
    <property type="match status" value="1"/>
</dbReference>
<dbReference type="GO" id="GO:0140662">
    <property type="term" value="F:ATP-dependent protein folding chaperone"/>
    <property type="evidence" value="ECO:0007669"/>
    <property type="project" value="InterPro"/>
</dbReference>
<gene>
    <name evidence="8" type="ORF">PPAR00522_LOCUS15288</name>
</gene>
<dbReference type="InterPro" id="IPR002194">
    <property type="entry name" value="Chaperonin_TCP-1_CS"/>
</dbReference>
<keyword evidence="5 7" id="KW-0067">ATP-binding</keyword>
<evidence type="ECO:0000256" key="3">
    <source>
        <dbReference type="ARBA" id="ARBA00022490"/>
    </source>
</evidence>
<evidence type="ECO:0000256" key="4">
    <source>
        <dbReference type="ARBA" id="ARBA00022741"/>
    </source>
</evidence>
<name>A0A7S0VF85_9CHLO</name>
<dbReference type="SUPFAM" id="SSF48592">
    <property type="entry name" value="GroEL equatorial domain-like"/>
    <property type="match status" value="1"/>
</dbReference>
<evidence type="ECO:0000256" key="6">
    <source>
        <dbReference type="ARBA" id="ARBA00023186"/>
    </source>
</evidence>
<dbReference type="GO" id="GO:0051082">
    <property type="term" value="F:unfolded protein binding"/>
    <property type="evidence" value="ECO:0007669"/>
    <property type="project" value="InterPro"/>
</dbReference>
<dbReference type="PROSITE" id="PS00995">
    <property type="entry name" value="TCP1_3"/>
    <property type="match status" value="1"/>
</dbReference>
<dbReference type="NCBIfam" id="TIGR02347">
    <property type="entry name" value="chap_CCT_zeta"/>
    <property type="match status" value="1"/>
</dbReference>
<sequence length="533" mass="58658">MAALKTLNANAEIMGRSAALFMIINAAKGLHDVMKTNFGPKGTIKMLVGGGGDIKLTKDGNVLLREMQIQNPTAVMIARAAVAQDDITGDGTTSIVLFIGELLKQAERYLAEGTHPRVLTEGLEVARKAALDFLESFKQPVSGVDRELLRCVARTSLRTKLSEDLADQLTDIVTDAVLCIRREEEPIDLYMVEIMHMRHKLGSNTQLVKGLVLDHGSRHPDMPKRLEKCYILSCNISLEYEKSEVNSGFFYSNAEQRESLVAAERQVTDERVRKIVDLKRQVCGENGDKSFVIINQKGIDPLSLDLLAKEGVIALRRAKKRNMERIQRACGGFCINSMEELQAECLGYADEVYEHVLGEEKYTFVEGVAHPNSCTILVKGQNDHTIAQIKEATRDGLRAVKNVLDDGAVVPGGAAFEIALAHHLREETKKKLEGRAKLGVEAFAEALTGFAKVLAENSGHDAQEAVIKLQEEHDLGNIVGFDVTTGEPMDPTITGVYDNYIVKKQILQSAPVLAGQLLLVDEVMRAGINMRKQ</sequence>
<dbReference type="AlphaFoldDB" id="A0A7S0VF85"/>
<comment type="similarity">
    <text evidence="2 7">Belongs to the TCP-1 chaperonin family.</text>
</comment>
<dbReference type="FunFam" id="3.50.7.10:FF:000004">
    <property type="entry name" value="T-complex protein 1 subunit zeta"/>
    <property type="match status" value="1"/>
</dbReference>
<dbReference type="InterPro" id="IPR027410">
    <property type="entry name" value="TCP-1-like_intermed_sf"/>
</dbReference>
<evidence type="ECO:0000256" key="1">
    <source>
        <dbReference type="ARBA" id="ARBA00004496"/>
    </source>
</evidence>
<evidence type="ECO:0000256" key="2">
    <source>
        <dbReference type="ARBA" id="ARBA00008020"/>
    </source>
</evidence>
<comment type="subcellular location">
    <subcellularLocation>
        <location evidence="1">Cytoplasm</location>
    </subcellularLocation>
</comment>
<protein>
    <recommendedName>
        <fullName evidence="9">T-complex protein 1 subunit zeta</fullName>
    </recommendedName>
</protein>
<dbReference type="SUPFAM" id="SSF54849">
    <property type="entry name" value="GroEL-intermediate domain like"/>
    <property type="match status" value="1"/>
</dbReference>
<dbReference type="EMBL" id="HBFM01023613">
    <property type="protein sequence ID" value="CAD8781141.1"/>
    <property type="molecule type" value="Transcribed_RNA"/>
</dbReference>
<dbReference type="InterPro" id="IPR027409">
    <property type="entry name" value="GroEL-like_apical_dom_sf"/>
</dbReference>
<evidence type="ECO:0000256" key="7">
    <source>
        <dbReference type="RuleBase" id="RU004187"/>
    </source>
</evidence>
<dbReference type="Gene3D" id="3.50.7.10">
    <property type="entry name" value="GroEL"/>
    <property type="match status" value="1"/>
</dbReference>
<accession>A0A7S0VF85</accession>
<dbReference type="FunFam" id="3.30.260.10:FF:000017">
    <property type="entry name" value="T-complex protein 1 subunit zeta"/>
    <property type="match status" value="1"/>
</dbReference>
<dbReference type="GO" id="GO:0005737">
    <property type="term" value="C:cytoplasm"/>
    <property type="evidence" value="ECO:0007669"/>
    <property type="project" value="UniProtKB-SubCell"/>
</dbReference>
<dbReference type="PANTHER" id="PTHR11353">
    <property type="entry name" value="CHAPERONIN"/>
    <property type="match status" value="1"/>
</dbReference>
<reference evidence="8" key="1">
    <citation type="submission" date="2021-01" db="EMBL/GenBank/DDBJ databases">
        <authorList>
            <person name="Corre E."/>
            <person name="Pelletier E."/>
            <person name="Niang G."/>
            <person name="Scheremetjew M."/>
            <person name="Finn R."/>
            <person name="Kale V."/>
            <person name="Holt S."/>
            <person name="Cochrane G."/>
            <person name="Meng A."/>
            <person name="Brown T."/>
            <person name="Cohen L."/>
        </authorList>
    </citation>
    <scope>NUCLEOTIDE SEQUENCE</scope>
    <source>
        <strain evidence="8">SAG 63-3</strain>
    </source>
</reference>
<dbReference type="FunFam" id="1.10.560.10:FF:000058">
    <property type="entry name" value="T-complex protein 1 subunit zeta"/>
    <property type="match status" value="1"/>
</dbReference>
<dbReference type="GO" id="GO:0016887">
    <property type="term" value="F:ATP hydrolysis activity"/>
    <property type="evidence" value="ECO:0007669"/>
    <property type="project" value="InterPro"/>
</dbReference>
<proteinExistence type="inferred from homology"/>
<dbReference type="PROSITE" id="PS00751">
    <property type="entry name" value="TCP1_2"/>
    <property type="match status" value="1"/>
</dbReference>
<dbReference type="InterPro" id="IPR027413">
    <property type="entry name" value="GROEL-like_equatorial_sf"/>
</dbReference>
<keyword evidence="6 7" id="KW-0143">Chaperone</keyword>
<dbReference type="GO" id="GO:0005524">
    <property type="term" value="F:ATP binding"/>
    <property type="evidence" value="ECO:0007669"/>
    <property type="project" value="UniProtKB-KW"/>
</dbReference>
<evidence type="ECO:0008006" key="9">
    <source>
        <dbReference type="Google" id="ProtNLM"/>
    </source>
</evidence>
<organism evidence="8">
    <name type="scientific">Polytomella parva</name>
    <dbReference type="NCBI Taxonomy" id="51329"/>
    <lineage>
        <taxon>Eukaryota</taxon>
        <taxon>Viridiplantae</taxon>
        <taxon>Chlorophyta</taxon>
        <taxon>core chlorophytes</taxon>
        <taxon>Chlorophyceae</taxon>
        <taxon>CS clade</taxon>
        <taxon>Chlamydomonadales</taxon>
        <taxon>Chlamydomonadaceae</taxon>
        <taxon>Polytomella</taxon>
    </lineage>
</organism>
<evidence type="ECO:0000256" key="5">
    <source>
        <dbReference type="ARBA" id="ARBA00022840"/>
    </source>
</evidence>
<dbReference type="CDD" id="cd03342">
    <property type="entry name" value="TCP1_zeta"/>
    <property type="match status" value="1"/>
</dbReference>
<dbReference type="PROSITE" id="PS00750">
    <property type="entry name" value="TCP1_1"/>
    <property type="match status" value="1"/>
</dbReference>
<keyword evidence="4 7" id="KW-0547">Nucleotide-binding</keyword>
<dbReference type="SUPFAM" id="SSF52029">
    <property type="entry name" value="GroEL apical domain-like"/>
    <property type="match status" value="1"/>
</dbReference>
<dbReference type="Gene3D" id="3.30.260.10">
    <property type="entry name" value="TCP-1-like chaperonin intermediate domain"/>
    <property type="match status" value="1"/>
</dbReference>
<dbReference type="InterPro" id="IPR002423">
    <property type="entry name" value="Cpn60/GroEL/TCP-1"/>
</dbReference>
<dbReference type="PRINTS" id="PR00304">
    <property type="entry name" value="TCOMPLEXTCP1"/>
</dbReference>